<gene>
    <name evidence="1" type="ORF">CJU94_03765</name>
</gene>
<evidence type="ECO:0000313" key="2">
    <source>
        <dbReference type="Proteomes" id="UP000215158"/>
    </source>
</evidence>
<accession>A0A248VG43</accession>
<reference evidence="1 2" key="1">
    <citation type="submission" date="2017-08" db="EMBL/GenBank/DDBJ databases">
        <title>Identification and genetic characteristics of simultaneous BTEX- and naphthalene-degrading Paraburkholderia sp. BN5 isolated from petroleum-contaminated soil.</title>
        <authorList>
            <person name="Lee Y."/>
            <person name="Jeon C.O."/>
        </authorList>
    </citation>
    <scope>NUCLEOTIDE SEQUENCE [LARGE SCALE GENOMIC DNA]</scope>
    <source>
        <strain evidence="1 2">BN5</strain>
    </source>
</reference>
<dbReference type="Proteomes" id="UP000215158">
    <property type="component" value="Chromosome 1"/>
</dbReference>
<dbReference type="AlphaFoldDB" id="A0A248VG43"/>
<proteinExistence type="predicted"/>
<evidence type="ECO:0000313" key="1">
    <source>
        <dbReference type="EMBL" id="ASV97359.1"/>
    </source>
</evidence>
<name>A0A248VG43_9BURK</name>
<sequence>MLLPGGILWLAIQHYIGTPLFTKAVPAKGCANWYLKGIDPAVFPLRLEPRFDHLAAFQRANTGKSWFPETALQMLPRPLPALPGKALRPIVPAWNQLIDWYYVGYIMGSYFS</sequence>
<dbReference type="EMBL" id="CP022989">
    <property type="protein sequence ID" value="ASV97359.1"/>
    <property type="molecule type" value="Genomic_DNA"/>
</dbReference>
<dbReference type="KEGG" id="parb:CJU94_03765"/>
<organism evidence="1 2">
    <name type="scientific">Paraburkholderia aromaticivorans</name>
    <dbReference type="NCBI Taxonomy" id="2026199"/>
    <lineage>
        <taxon>Bacteria</taxon>
        <taxon>Pseudomonadati</taxon>
        <taxon>Pseudomonadota</taxon>
        <taxon>Betaproteobacteria</taxon>
        <taxon>Burkholderiales</taxon>
        <taxon>Burkholderiaceae</taxon>
        <taxon>Paraburkholderia</taxon>
    </lineage>
</organism>
<keyword evidence="2" id="KW-1185">Reference proteome</keyword>
<protein>
    <submittedName>
        <fullName evidence="1">Uncharacterized protein</fullName>
    </submittedName>
</protein>